<dbReference type="GO" id="GO:0005525">
    <property type="term" value="F:GTP binding"/>
    <property type="evidence" value="ECO:0007669"/>
    <property type="project" value="UniProtKB-KW"/>
</dbReference>
<dbReference type="Gene3D" id="3.90.1860.10">
    <property type="entry name" value="tRNA-splicing ligase RtcB"/>
    <property type="match status" value="1"/>
</dbReference>
<feature type="binding site" evidence="11">
    <location>
        <position position="280"/>
    </location>
    <ligand>
        <name>Mn(2+)</name>
        <dbReference type="ChEBI" id="CHEBI:29035"/>
        <label>2</label>
    </ligand>
</feature>
<dbReference type="Pfam" id="PF01139">
    <property type="entry name" value="RtcB"/>
    <property type="match status" value="1"/>
</dbReference>
<evidence type="ECO:0000256" key="3">
    <source>
        <dbReference type="ARBA" id="ARBA00022723"/>
    </source>
</evidence>
<keyword evidence="5" id="KW-0692">RNA repair</keyword>
<proteinExistence type="predicted"/>
<evidence type="ECO:0000256" key="5">
    <source>
        <dbReference type="ARBA" id="ARBA00022800"/>
    </source>
</evidence>
<evidence type="ECO:0000256" key="9">
    <source>
        <dbReference type="PIRSR" id="PIRSR601233-1"/>
    </source>
</evidence>
<name>A0A9W5Y9A8_9FIRM</name>
<feature type="binding site" evidence="11">
    <location>
        <position position="77"/>
    </location>
    <ligand>
        <name>Mn(2+)</name>
        <dbReference type="ChEBI" id="CHEBI:29035"/>
        <label>1</label>
    </ligand>
</feature>
<dbReference type="GO" id="GO:0006281">
    <property type="term" value="P:DNA repair"/>
    <property type="evidence" value="ECO:0007669"/>
    <property type="project" value="TreeGrafter"/>
</dbReference>
<dbReference type="InterPro" id="IPR036025">
    <property type="entry name" value="RtcB-like_sf"/>
</dbReference>
<evidence type="ECO:0000313" key="12">
    <source>
        <dbReference type="EMBL" id="GKX28271.1"/>
    </source>
</evidence>
<gene>
    <name evidence="12" type="ORF">SH1V18_07510</name>
</gene>
<evidence type="ECO:0000256" key="1">
    <source>
        <dbReference type="ARBA" id="ARBA00012726"/>
    </source>
</evidence>
<dbReference type="Proteomes" id="UP001144256">
    <property type="component" value="Unassembled WGS sequence"/>
</dbReference>
<feature type="binding site" evidence="10">
    <location>
        <begin position="336"/>
        <end position="339"/>
    </location>
    <ligand>
        <name>GMP</name>
        <dbReference type="ChEBI" id="CHEBI:58115"/>
    </ligand>
</feature>
<keyword evidence="3 11" id="KW-0479">Metal-binding</keyword>
<dbReference type="SUPFAM" id="SSF103365">
    <property type="entry name" value="Hypothetical protein PH1602"/>
    <property type="match status" value="1"/>
</dbReference>
<keyword evidence="4 10" id="KW-0547">Nucleotide-binding</keyword>
<dbReference type="AlphaFoldDB" id="A0A9W5Y9A8"/>
<dbReference type="GO" id="GO:0006396">
    <property type="term" value="P:RNA processing"/>
    <property type="evidence" value="ECO:0007669"/>
    <property type="project" value="InterPro"/>
</dbReference>
<evidence type="ECO:0000313" key="13">
    <source>
        <dbReference type="Proteomes" id="UP001144256"/>
    </source>
</evidence>
<keyword evidence="2" id="KW-0436">Ligase</keyword>
<feature type="binding site" evidence="11">
    <location>
        <position position="167"/>
    </location>
    <ligand>
        <name>Mn(2+)</name>
        <dbReference type="ChEBI" id="CHEBI:29035"/>
        <label>1</label>
    </ligand>
</feature>
<dbReference type="GO" id="GO:0170057">
    <property type="term" value="F:RNA ligase (GTP) activity"/>
    <property type="evidence" value="ECO:0007669"/>
    <property type="project" value="UniProtKB-EC"/>
</dbReference>
<comment type="cofactor">
    <cofactor evidence="11">
        <name>Mn(2+)</name>
        <dbReference type="ChEBI" id="CHEBI:29035"/>
    </cofactor>
    <text evidence="11">Binds 2 manganese ions per subunit.</text>
</comment>
<comment type="catalytic activity">
    <reaction evidence="8">
        <text>a 3'-end 3'-phospho-ribonucleotide-RNA + a 5'-end dephospho-ribonucleoside-RNA + GTP = a ribonucleotidyl-ribonucleotide-RNA + GMP + diphosphate</text>
        <dbReference type="Rhea" id="RHEA:68076"/>
        <dbReference type="Rhea" id="RHEA-COMP:10463"/>
        <dbReference type="Rhea" id="RHEA-COMP:13936"/>
        <dbReference type="Rhea" id="RHEA-COMP:17355"/>
        <dbReference type="ChEBI" id="CHEBI:33019"/>
        <dbReference type="ChEBI" id="CHEBI:37565"/>
        <dbReference type="ChEBI" id="CHEBI:58115"/>
        <dbReference type="ChEBI" id="CHEBI:83062"/>
        <dbReference type="ChEBI" id="CHEBI:138284"/>
        <dbReference type="ChEBI" id="CHEBI:173118"/>
        <dbReference type="EC" id="6.5.1.8"/>
    </reaction>
</comment>
<evidence type="ECO:0000256" key="11">
    <source>
        <dbReference type="PIRSR" id="PIRSR601233-3"/>
    </source>
</evidence>
<comment type="caution">
    <text evidence="12">The sequence shown here is derived from an EMBL/GenBank/DDBJ whole genome shotgun (WGS) entry which is preliminary data.</text>
</comment>
<organism evidence="12 13">
    <name type="scientific">Vallitalea longa</name>
    <dbReference type="NCBI Taxonomy" id="2936439"/>
    <lineage>
        <taxon>Bacteria</taxon>
        <taxon>Bacillati</taxon>
        <taxon>Bacillota</taxon>
        <taxon>Clostridia</taxon>
        <taxon>Lachnospirales</taxon>
        <taxon>Vallitaleaceae</taxon>
        <taxon>Vallitalea</taxon>
    </lineage>
</organism>
<feature type="binding site" evidence="11">
    <location>
        <position position="184"/>
    </location>
    <ligand>
        <name>Mn(2+)</name>
        <dbReference type="ChEBI" id="CHEBI:29035"/>
        <label>2</label>
    </ligand>
</feature>
<evidence type="ECO:0000256" key="7">
    <source>
        <dbReference type="ARBA" id="ARBA00023211"/>
    </source>
</evidence>
<feature type="active site" description="GMP-histidine intermediate" evidence="9">
    <location>
        <position position="336"/>
    </location>
</feature>
<keyword evidence="6 10" id="KW-0342">GTP-binding</keyword>
<dbReference type="GO" id="GO:0030145">
    <property type="term" value="F:manganese ion binding"/>
    <property type="evidence" value="ECO:0007669"/>
    <property type="project" value="TreeGrafter"/>
</dbReference>
<sequence length="411" mass="46482">MFVIYDKNKNKFPIKVWLEDVNKIEDDCMQQATNLSNLPFLHKWVCLMPDTHTGKGMPIGGVIATDNVIIPNAVGSDIGCGMAYIQTNIPAALLTNIETPNGILIKGIIGDILRNIPVGFSHHKEKQKSEILDKALDNIELYQDAEELIPEIEDGYYQLGTLGGGNHFIELQKDEEGFVCIMLHSGSRHFGYKICNHFHKIARDLNSKWFSTVPDKYKLAFLPVDTKEGRSYINWMNLALDFARENRNRLLDSVVTIVDKWLNKHCNYNPEYTNLINCHHNYAAIEHHYGKNVWVHRKGAIRARENDLGIIPGAMGSYSYIVRGKGNLDSFHSCSHGAGRLMSRKKAIETFSVNEVINDLKECDVVIGKQSKQDIAEESRFAYKNIDTVINNELDLIEPIKKLKTIGVVKG</sequence>
<keyword evidence="7 11" id="KW-0464">Manganese</keyword>
<dbReference type="PANTHER" id="PTHR43749">
    <property type="entry name" value="RNA-SPLICING LIGASE RTCB"/>
    <property type="match status" value="1"/>
</dbReference>
<evidence type="ECO:0000256" key="8">
    <source>
        <dbReference type="ARBA" id="ARBA00047746"/>
    </source>
</evidence>
<dbReference type="GO" id="GO:0042245">
    <property type="term" value="P:RNA repair"/>
    <property type="evidence" value="ECO:0007669"/>
    <property type="project" value="UniProtKB-KW"/>
</dbReference>
<reference evidence="12" key="1">
    <citation type="submission" date="2022-06" db="EMBL/GenBank/DDBJ databases">
        <title>Vallitalea longa sp. nov., an anaerobic bacterium isolated from marine sediment.</title>
        <authorList>
            <person name="Hirano S."/>
            <person name="Terahara T."/>
            <person name="Mori K."/>
            <person name="Hamada M."/>
            <person name="Matsumoto R."/>
            <person name="Kobayashi T."/>
        </authorList>
    </citation>
    <scope>NUCLEOTIDE SEQUENCE</scope>
    <source>
        <strain evidence="12">SH18-1</strain>
    </source>
</reference>
<protein>
    <recommendedName>
        <fullName evidence="1">3'-phosphate/5'-hydroxy nucleic acid ligase</fullName>
        <ecNumber evidence="1">6.5.1.8</ecNumber>
    </recommendedName>
</protein>
<feature type="binding site" evidence="10">
    <location>
        <begin position="312"/>
        <end position="315"/>
    </location>
    <ligand>
        <name>GMP</name>
        <dbReference type="ChEBI" id="CHEBI:58115"/>
    </ligand>
</feature>
<dbReference type="RefSeq" id="WP_281812388.1">
    <property type="nucleotide sequence ID" value="NZ_BRLB01000001.1"/>
</dbReference>
<dbReference type="GO" id="GO:0003909">
    <property type="term" value="F:DNA ligase activity"/>
    <property type="evidence" value="ECO:0007669"/>
    <property type="project" value="TreeGrafter"/>
</dbReference>
<dbReference type="EMBL" id="BRLB01000001">
    <property type="protein sequence ID" value="GKX28271.1"/>
    <property type="molecule type" value="Genomic_DNA"/>
</dbReference>
<evidence type="ECO:0000256" key="2">
    <source>
        <dbReference type="ARBA" id="ARBA00022598"/>
    </source>
</evidence>
<dbReference type="PANTHER" id="PTHR43749:SF2">
    <property type="entry name" value="RNA-SPLICING LIGASE RTCB"/>
    <property type="match status" value="1"/>
</dbReference>
<feature type="binding site" evidence="10">
    <location>
        <begin position="166"/>
        <end position="170"/>
    </location>
    <ligand>
        <name>GMP</name>
        <dbReference type="ChEBI" id="CHEBI:58115"/>
    </ligand>
</feature>
<dbReference type="InterPro" id="IPR052915">
    <property type="entry name" value="RtcB-like"/>
</dbReference>
<dbReference type="EC" id="6.5.1.8" evidence="1"/>
<evidence type="ECO:0000256" key="4">
    <source>
        <dbReference type="ARBA" id="ARBA00022741"/>
    </source>
</evidence>
<feature type="binding site" evidence="10">
    <location>
        <position position="410"/>
    </location>
    <ligand>
        <name>GMP</name>
        <dbReference type="ChEBI" id="CHEBI:58115"/>
    </ligand>
</feature>
<feature type="binding site" evidence="10">
    <location>
        <begin position="280"/>
        <end position="281"/>
    </location>
    <ligand>
        <name>GMP</name>
        <dbReference type="ChEBI" id="CHEBI:58115"/>
    </ligand>
</feature>
<accession>A0A9W5Y9A8</accession>
<dbReference type="InterPro" id="IPR001233">
    <property type="entry name" value="RtcB"/>
</dbReference>
<keyword evidence="13" id="KW-1185">Reference proteome</keyword>
<feature type="binding site" evidence="10">
    <location>
        <position position="319"/>
    </location>
    <ligand>
        <name>GMP</name>
        <dbReference type="ChEBI" id="CHEBI:58115"/>
    </ligand>
</feature>
<evidence type="ECO:0000256" key="10">
    <source>
        <dbReference type="PIRSR" id="PIRSR601233-2"/>
    </source>
</evidence>
<evidence type="ECO:0000256" key="6">
    <source>
        <dbReference type="ARBA" id="ARBA00023134"/>
    </source>
</evidence>